<keyword evidence="2" id="KW-0479">Metal-binding</keyword>
<dbReference type="InterPro" id="IPR050738">
    <property type="entry name" value="Sulfatase"/>
</dbReference>
<dbReference type="GO" id="GO:0004065">
    <property type="term" value="F:arylsulfatase activity"/>
    <property type="evidence" value="ECO:0007669"/>
    <property type="project" value="TreeGrafter"/>
</dbReference>
<dbReference type="RefSeq" id="WP_206558713.1">
    <property type="nucleotide sequence ID" value="NZ_JAFKCZ010000001.1"/>
</dbReference>
<evidence type="ECO:0000313" key="7">
    <source>
        <dbReference type="Proteomes" id="UP000664303"/>
    </source>
</evidence>
<evidence type="ECO:0000256" key="4">
    <source>
        <dbReference type="ARBA" id="ARBA00022837"/>
    </source>
</evidence>
<keyword evidence="3 6" id="KW-0378">Hydrolase</keyword>
<evidence type="ECO:0000313" key="6">
    <source>
        <dbReference type="EMBL" id="MBN7795281.1"/>
    </source>
</evidence>
<dbReference type="AlphaFoldDB" id="A0A939DCA8"/>
<dbReference type="GO" id="GO:0046872">
    <property type="term" value="F:metal ion binding"/>
    <property type="evidence" value="ECO:0007669"/>
    <property type="project" value="UniProtKB-KW"/>
</dbReference>
<dbReference type="PROSITE" id="PS00149">
    <property type="entry name" value="SULFATASE_2"/>
    <property type="match status" value="1"/>
</dbReference>
<keyword evidence="4" id="KW-0106">Calcium</keyword>
<accession>A0A939DCA8</accession>
<dbReference type="InterPro" id="IPR000917">
    <property type="entry name" value="Sulfatase_N"/>
</dbReference>
<evidence type="ECO:0000256" key="2">
    <source>
        <dbReference type="ARBA" id="ARBA00022723"/>
    </source>
</evidence>
<reference evidence="6" key="1">
    <citation type="submission" date="2021-02" db="EMBL/GenBank/DDBJ databases">
        <title>PHA producing bacteria isolated from coastal sediment in Guangdong, Shenzhen.</title>
        <authorList>
            <person name="Zheng W."/>
            <person name="Yu S."/>
            <person name="Huang Y."/>
        </authorList>
    </citation>
    <scope>NUCLEOTIDE SEQUENCE</scope>
    <source>
        <strain evidence="6">TN14-10</strain>
    </source>
</reference>
<evidence type="ECO:0000259" key="5">
    <source>
        <dbReference type="Pfam" id="PF00884"/>
    </source>
</evidence>
<organism evidence="6 7">
    <name type="scientific">Parahaliea mediterranea</name>
    <dbReference type="NCBI Taxonomy" id="651086"/>
    <lineage>
        <taxon>Bacteria</taxon>
        <taxon>Pseudomonadati</taxon>
        <taxon>Pseudomonadota</taxon>
        <taxon>Gammaproteobacteria</taxon>
        <taxon>Cellvibrionales</taxon>
        <taxon>Halieaceae</taxon>
        <taxon>Parahaliea</taxon>
    </lineage>
</organism>
<name>A0A939DCA8_9GAMM</name>
<protein>
    <submittedName>
        <fullName evidence="6">Sulfatase-like hydrolase/transferase</fullName>
    </submittedName>
</protein>
<dbReference type="PANTHER" id="PTHR42693:SF33">
    <property type="entry name" value="ARYLSULFATASE"/>
    <property type="match status" value="1"/>
</dbReference>
<dbReference type="SUPFAM" id="SSF53649">
    <property type="entry name" value="Alkaline phosphatase-like"/>
    <property type="match status" value="1"/>
</dbReference>
<keyword evidence="7" id="KW-1185">Reference proteome</keyword>
<dbReference type="Pfam" id="PF00884">
    <property type="entry name" value="Sulfatase"/>
    <property type="match status" value="1"/>
</dbReference>
<proteinExistence type="inferred from homology"/>
<dbReference type="PANTHER" id="PTHR42693">
    <property type="entry name" value="ARYLSULFATASE FAMILY MEMBER"/>
    <property type="match status" value="1"/>
</dbReference>
<comment type="similarity">
    <text evidence="1">Belongs to the sulfatase family.</text>
</comment>
<evidence type="ECO:0000256" key="1">
    <source>
        <dbReference type="ARBA" id="ARBA00008779"/>
    </source>
</evidence>
<feature type="domain" description="Sulfatase N-terminal" evidence="5">
    <location>
        <begin position="24"/>
        <end position="282"/>
    </location>
</feature>
<dbReference type="InterPro" id="IPR024607">
    <property type="entry name" value="Sulfatase_CS"/>
</dbReference>
<gene>
    <name evidence="6" type="ORF">JYP50_01675</name>
</gene>
<comment type="caution">
    <text evidence="6">The sequence shown here is derived from an EMBL/GenBank/DDBJ whole genome shotgun (WGS) entry which is preliminary data.</text>
</comment>
<dbReference type="Proteomes" id="UP000664303">
    <property type="component" value="Unassembled WGS sequence"/>
</dbReference>
<sequence>MLALVTLPPKGWSSAEVTEPPERPNILVILTDDMGYGDLGVYGAIRIRTPNIDSLARRGMRFTQGYASANVCSPSRAGLMTGRYAIRSGLAWKVLESDSVHGMPASEETLAELAGRAGYSTMLVGKWHLGHEAEHWPLRHGFQSFYGVPFSNDMSNFALYEGEQRLEYPVRQETLTARYTQRAVQFIRRRQGQPFLLVVSHTFPHIPLYASDTFQGSSDAGTYGDTVQEIDWSTGELLKALRETGALDNTLVIFTSDNGPFFEGATAQLRDRKGSTWEGGIASRLLRFGRAIFVRDSSPIVWFQTWMCCPLLPRCWGSSLRRR</sequence>
<dbReference type="InterPro" id="IPR017850">
    <property type="entry name" value="Alkaline_phosphatase_core_sf"/>
</dbReference>
<dbReference type="EMBL" id="JAFKCZ010000001">
    <property type="protein sequence ID" value="MBN7795281.1"/>
    <property type="molecule type" value="Genomic_DNA"/>
</dbReference>
<evidence type="ECO:0000256" key="3">
    <source>
        <dbReference type="ARBA" id="ARBA00022801"/>
    </source>
</evidence>
<dbReference type="Gene3D" id="3.40.720.10">
    <property type="entry name" value="Alkaline Phosphatase, subunit A"/>
    <property type="match status" value="1"/>
</dbReference>